<keyword evidence="7" id="KW-1185">Reference proteome</keyword>
<feature type="transmembrane region" description="Helical" evidence="4">
    <location>
        <begin position="63"/>
        <end position="81"/>
    </location>
</feature>
<feature type="transmembrane region" description="Helical" evidence="4">
    <location>
        <begin position="38"/>
        <end position="57"/>
    </location>
</feature>
<dbReference type="SMART" id="SM00267">
    <property type="entry name" value="GGDEF"/>
    <property type="match status" value="1"/>
</dbReference>
<evidence type="ECO:0000313" key="7">
    <source>
        <dbReference type="Proteomes" id="UP000199064"/>
    </source>
</evidence>
<evidence type="ECO:0000256" key="3">
    <source>
        <dbReference type="SAM" id="MobiDB-lite"/>
    </source>
</evidence>
<dbReference type="InterPro" id="IPR043128">
    <property type="entry name" value="Rev_trsase/Diguanyl_cyclase"/>
</dbReference>
<feature type="transmembrane region" description="Helical" evidence="4">
    <location>
        <begin position="12"/>
        <end position="31"/>
    </location>
</feature>
<keyword evidence="4" id="KW-1133">Transmembrane helix</keyword>
<keyword evidence="4" id="KW-0472">Membrane</keyword>
<dbReference type="EMBL" id="FNSL01000001">
    <property type="protein sequence ID" value="SEB75434.1"/>
    <property type="molecule type" value="Genomic_DNA"/>
</dbReference>
<evidence type="ECO:0000259" key="5">
    <source>
        <dbReference type="PROSITE" id="PS50887"/>
    </source>
</evidence>
<feature type="domain" description="GGDEF" evidence="5">
    <location>
        <begin position="252"/>
        <end position="384"/>
    </location>
</feature>
<dbReference type="SUPFAM" id="SSF55073">
    <property type="entry name" value="Nucleotide cyclase"/>
    <property type="match status" value="1"/>
</dbReference>
<dbReference type="Pfam" id="PF00990">
    <property type="entry name" value="GGDEF"/>
    <property type="match status" value="1"/>
</dbReference>
<dbReference type="InterPro" id="IPR000160">
    <property type="entry name" value="GGDEF_dom"/>
</dbReference>
<dbReference type="FunFam" id="3.30.70.270:FF:000001">
    <property type="entry name" value="Diguanylate cyclase domain protein"/>
    <property type="match status" value="1"/>
</dbReference>
<dbReference type="PROSITE" id="PS50887">
    <property type="entry name" value="GGDEF"/>
    <property type="match status" value="1"/>
</dbReference>
<evidence type="ECO:0000256" key="2">
    <source>
        <dbReference type="ARBA" id="ARBA00034247"/>
    </source>
</evidence>
<dbReference type="Gene3D" id="3.30.70.270">
    <property type="match status" value="1"/>
</dbReference>
<dbReference type="EC" id="2.7.7.65" evidence="1"/>
<gene>
    <name evidence="6" type="ORF">SAMN05216452_3045</name>
</gene>
<feature type="transmembrane region" description="Helical" evidence="4">
    <location>
        <begin position="193"/>
        <end position="216"/>
    </location>
</feature>
<dbReference type="Proteomes" id="UP000199064">
    <property type="component" value="Unassembled WGS sequence"/>
</dbReference>
<dbReference type="RefSeq" id="WP_244509093.1">
    <property type="nucleotide sequence ID" value="NZ_FNSL01000001.1"/>
</dbReference>
<protein>
    <recommendedName>
        <fullName evidence="1">diguanylate cyclase</fullName>
        <ecNumber evidence="1">2.7.7.65</ecNumber>
    </recommendedName>
</protein>
<proteinExistence type="predicted"/>
<accession>A0A1H4LY74</accession>
<dbReference type="InterPro" id="IPR029787">
    <property type="entry name" value="Nucleotide_cyclase"/>
</dbReference>
<keyword evidence="4" id="KW-0812">Transmembrane</keyword>
<name>A0A1H4LY74_9HYPH</name>
<dbReference type="PANTHER" id="PTHR45138:SF9">
    <property type="entry name" value="DIGUANYLATE CYCLASE DGCM-RELATED"/>
    <property type="match status" value="1"/>
</dbReference>
<dbReference type="GO" id="GO:0052621">
    <property type="term" value="F:diguanylate cyclase activity"/>
    <property type="evidence" value="ECO:0007669"/>
    <property type="project" value="UniProtKB-EC"/>
</dbReference>
<comment type="catalytic activity">
    <reaction evidence="2">
        <text>2 GTP = 3',3'-c-di-GMP + 2 diphosphate</text>
        <dbReference type="Rhea" id="RHEA:24898"/>
        <dbReference type="ChEBI" id="CHEBI:33019"/>
        <dbReference type="ChEBI" id="CHEBI:37565"/>
        <dbReference type="ChEBI" id="CHEBI:58805"/>
        <dbReference type="EC" id="2.7.7.65"/>
    </reaction>
</comment>
<feature type="transmembrane region" description="Helical" evidence="4">
    <location>
        <begin position="119"/>
        <end position="141"/>
    </location>
</feature>
<dbReference type="PANTHER" id="PTHR45138">
    <property type="entry name" value="REGULATORY COMPONENTS OF SENSORY TRANSDUCTION SYSTEM"/>
    <property type="match status" value="1"/>
</dbReference>
<organism evidence="6 7">
    <name type="scientific">Nitratireductor aquibiodomus</name>
    <dbReference type="NCBI Taxonomy" id="204799"/>
    <lineage>
        <taxon>Bacteria</taxon>
        <taxon>Pseudomonadati</taxon>
        <taxon>Pseudomonadota</taxon>
        <taxon>Alphaproteobacteria</taxon>
        <taxon>Hyphomicrobiales</taxon>
        <taxon>Phyllobacteriaceae</taxon>
        <taxon>Nitratireductor</taxon>
    </lineage>
</organism>
<feature type="region of interest" description="Disordered" evidence="3">
    <location>
        <begin position="372"/>
        <end position="407"/>
    </location>
</feature>
<evidence type="ECO:0000313" key="6">
    <source>
        <dbReference type="EMBL" id="SEB75434.1"/>
    </source>
</evidence>
<feature type="transmembrane region" description="Helical" evidence="4">
    <location>
        <begin position="153"/>
        <end position="173"/>
    </location>
</feature>
<dbReference type="InterPro" id="IPR050469">
    <property type="entry name" value="Diguanylate_Cyclase"/>
</dbReference>
<feature type="transmembrane region" description="Helical" evidence="4">
    <location>
        <begin position="93"/>
        <end position="113"/>
    </location>
</feature>
<dbReference type="CDD" id="cd01949">
    <property type="entry name" value="GGDEF"/>
    <property type="match status" value="1"/>
</dbReference>
<sequence length="407" mass="44403">MENSPAISMTGLIGPTIMLVFAIGFIWVWLVDRRHRHSATLAGACALFGLGMLSQVLQWPSGVGPNALFSGFLYTLAVVLASEGMLRRAGKRLGLVASVLLLGAIMALLWYFAYIQPNLLMRIYVQNFSYGAILFIVALRILPARNAGRADHILFWVLLAFALHFFPRTLMTAGRSLPMLSVAPGNSLFWQTLQLSLSVMGAALALTVLATILTDVMDELRHERDRDGLTGVLNRRGFEEQAQRHVKSRRRAPLSLIVCDLDHFKQINDTHGHHVGDAALRAFGDMLQKCARSSDIVGRIGGEEFALLLPHTDLEGARDLAERLRSGLSSTTLSINQKSVHLSASFGIVHKSADDDLATLLRRADDHLYGAKQAGRDRVLSDPVAGSYQGSTEPLQSDPSESPASSA</sequence>
<evidence type="ECO:0000256" key="1">
    <source>
        <dbReference type="ARBA" id="ARBA00012528"/>
    </source>
</evidence>
<reference evidence="7" key="1">
    <citation type="submission" date="2016-10" db="EMBL/GenBank/DDBJ databases">
        <authorList>
            <person name="Varghese N."/>
            <person name="Submissions S."/>
        </authorList>
    </citation>
    <scope>NUCLEOTIDE SEQUENCE [LARGE SCALE GENOMIC DNA]</scope>
    <source>
        <strain evidence="7">ES.061</strain>
    </source>
</reference>
<dbReference type="NCBIfam" id="TIGR00254">
    <property type="entry name" value="GGDEF"/>
    <property type="match status" value="1"/>
</dbReference>
<feature type="compositionally biased region" description="Polar residues" evidence="3">
    <location>
        <begin position="388"/>
        <end position="407"/>
    </location>
</feature>
<evidence type="ECO:0000256" key="4">
    <source>
        <dbReference type="SAM" id="Phobius"/>
    </source>
</evidence>
<dbReference type="AlphaFoldDB" id="A0A1H4LY74"/>